<proteinExistence type="predicted"/>
<dbReference type="GO" id="GO:0004106">
    <property type="term" value="F:chorismate mutase activity"/>
    <property type="evidence" value="ECO:0007669"/>
    <property type="project" value="UniProtKB-EC"/>
</dbReference>
<dbReference type="OrthoDB" id="9802281at2"/>
<evidence type="ECO:0000259" key="3">
    <source>
        <dbReference type="PROSITE" id="PS51168"/>
    </source>
</evidence>
<evidence type="ECO:0000256" key="1">
    <source>
        <dbReference type="ARBA" id="ARBA00023235"/>
    </source>
</evidence>
<protein>
    <submittedName>
        <fullName evidence="4">Chorismate mutase</fullName>
        <ecNumber evidence="4">5.4.99.5</ecNumber>
    </submittedName>
</protein>
<dbReference type="EMBL" id="SSXO01000001">
    <property type="protein sequence ID" value="TII00826.1"/>
    <property type="molecule type" value="Genomic_DNA"/>
</dbReference>
<dbReference type="GO" id="GO:0009697">
    <property type="term" value="P:salicylic acid biosynthetic process"/>
    <property type="evidence" value="ECO:0007669"/>
    <property type="project" value="TreeGrafter"/>
</dbReference>
<dbReference type="SMART" id="SM00830">
    <property type="entry name" value="CM_2"/>
    <property type="match status" value="1"/>
</dbReference>
<dbReference type="PANTHER" id="PTHR38041:SF1">
    <property type="entry name" value="CHORISMATE MUTASE"/>
    <property type="match status" value="1"/>
</dbReference>
<name>A0A4T2GMT8_STRSU</name>
<dbReference type="InterPro" id="IPR036979">
    <property type="entry name" value="CM_dom_sf"/>
</dbReference>
<dbReference type="AlphaFoldDB" id="A0A4T2GMT8"/>
<keyword evidence="2" id="KW-0175">Coiled coil</keyword>
<dbReference type="Proteomes" id="UP000305165">
    <property type="component" value="Unassembled WGS sequence"/>
</dbReference>
<accession>A0A4T2GMT8</accession>
<feature type="domain" description="Chorismate mutase" evidence="3">
    <location>
        <begin position="1"/>
        <end position="87"/>
    </location>
</feature>
<dbReference type="InterPro" id="IPR011279">
    <property type="entry name" value="Chorismate_mutase_GmP"/>
</dbReference>
<dbReference type="PANTHER" id="PTHR38041">
    <property type="entry name" value="CHORISMATE MUTASE"/>
    <property type="match status" value="1"/>
</dbReference>
<dbReference type="GO" id="GO:0046417">
    <property type="term" value="P:chorismate metabolic process"/>
    <property type="evidence" value="ECO:0007669"/>
    <property type="project" value="InterPro"/>
</dbReference>
<sequence>MNLDHIRQEINQLDSQLVRLLEQRMHLVDQVTAFKRQSGMAVLDSNREEEVLNRVTNLVENPTYQASIRATFADIMSHSRAYQTEQLQAHEK</sequence>
<dbReference type="PROSITE" id="PS51168">
    <property type="entry name" value="CHORISMATE_MUT_2"/>
    <property type="match status" value="1"/>
</dbReference>
<evidence type="ECO:0000313" key="4">
    <source>
        <dbReference type="EMBL" id="TII00278.1"/>
    </source>
</evidence>
<dbReference type="InterPro" id="IPR051331">
    <property type="entry name" value="Chorismate_mutase-related"/>
</dbReference>
<dbReference type="InterPro" id="IPR002701">
    <property type="entry name" value="CM_II_prokaryot"/>
</dbReference>
<dbReference type="EC" id="5.4.99.5" evidence="4"/>
<dbReference type="SUPFAM" id="SSF48600">
    <property type="entry name" value="Chorismate mutase II"/>
    <property type="match status" value="1"/>
</dbReference>
<dbReference type="EMBL" id="SSXO01000002">
    <property type="protein sequence ID" value="TII00278.1"/>
    <property type="molecule type" value="Genomic_DNA"/>
</dbReference>
<gene>
    <name evidence="5" type="ORF">FAJ39_00375</name>
    <name evidence="4" type="ORF">FAJ39_04215</name>
</gene>
<evidence type="ECO:0000256" key="2">
    <source>
        <dbReference type="SAM" id="Coils"/>
    </source>
</evidence>
<dbReference type="Pfam" id="PF01817">
    <property type="entry name" value="CM_2"/>
    <property type="match status" value="1"/>
</dbReference>
<organism evidence="4 6">
    <name type="scientific">Streptococcus suis</name>
    <dbReference type="NCBI Taxonomy" id="1307"/>
    <lineage>
        <taxon>Bacteria</taxon>
        <taxon>Bacillati</taxon>
        <taxon>Bacillota</taxon>
        <taxon>Bacilli</taxon>
        <taxon>Lactobacillales</taxon>
        <taxon>Streptococcaceae</taxon>
        <taxon>Streptococcus</taxon>
    </lineage>
</organism>
<evidence type="ECO:0000313" key="6">
    <source>
        <dbReference type="Proteomes" id="UP000305165"/>
    </source>
</evidence>
<reference evidence="4 6" key="1">
    <citation type="submission" date="2019-04" db="EMBL/GenBank/DDBJ databases">
        <title>Genome analysis of Streptococcus suis strain WUSS424.</title>
        <authorList>
            <person name="Chen H."/>
            <person name="Gao X."/>
            <person name="Wu Z."/>
        </authorList>
    </citation>
    <scope>NUCLEOTIDE SEQUENCE [LARGE SCALE GENOMIC DNA]</scope>
    <source>
        <strain evidence="4 6">WUSS424</strain>
    </source>
</reference>
<keyword evidence="1 4" id="KW-0413">Isomerase</keyword>
<feature type="coiled-coil region" evidence="2">
    <location>
        <begin position="3"/>
        <end position="30"/>
    </location>
</feature>
<dbReference type="NCBIfam" id="TIGR01805">
    <property type="entry name" value="CM_mono_grmpos"/>
    <property type="match status" value="1"/>
</dbReference>
<dbReference type="Gene3D" id="1.20.59.10">
    <property type="entry name" value="Chorismate mutase"/>
    <property type="match status" value="1"/>
</dbReference>
<evidence type="ECO:0000313" key="5">
    <source>
        <dbReference type="EMBL" id="TII00826.1"/>
    </source>
</evidence>
<dbReference type="InterPro" id="IPR036263">
    <property type="entry name" value="Chorismate_II_sf"/>
</dbReference>
<comment type="caution">
    <text evidence="4">The sequence shown here is derived from an EMBL/GenBank/DDBJ whole genome shotgun (WGS) entry which is preliminary data.</text>
</comment>